<keyword evidence="2" id="KW-1185">Reference proteome</keyword>
<dbReference type="STRING" id="1448316.A0A395GVF6"/>
<dbReference type="VEuPathDB" id="FungiDB:BO80DRAFT_447297"/>
<organism evidence="1 2">
    <name type="scientific">Aspergillus ibericus CBS 121593</name>
    <dbReference type="NCBI Taxonomy" id="1448316"/>
    <lineage>
        <taxon>Eukaryota</taxon>
        <taxon>Fungi</taxon>
        <taxon>Dikarya</taxon>
        <taxon>Ascomycota</taxon>
        <taxon>Pezizomycotina</taxon>
        <taxon>Eurotiomycetes</taxon>
        <taxon>Eurotiomycetidae</taxon>
        <taxon>Eurotiales</taxon>
        <taxon>Aspergillaceae</taxon>
        <taxon>Aspergillus</taxon>
        <taxon>Aspergillus subgen. Circumdati</taxon>
    </lineage>
</organism>
<name>A0A395GVF6_9EURO</name>
<proteinExistence type="predicted"/>
<dbReference type="OrthoDB" id="4510291at2759"/>
<dbReference type="EMBL" id="KZ824452">
    <property type="protein sequence ID" value="RAK98667.1"/>
    <property type="molecule type" value="Genomic_DNA"/>
</dbReference>
<evidence type="ECO:0000313" key="1">
    <source>
        <dbReference type="EMBL" id="RAK98667.1"/>
    </source>
</evidence>
<dbReference type="RefSeq" id="XP_025572995.1">
    <property type="nucleotide sequence ID" value="XM_025721602.1"/>
</dbReference>
<reference evidence="1 2" key="1">
    <citation type="submission" date="2018-02" db="EMBL/GenBank/DDBJ databases">
        <title>The genomes of Aspergillus section Nigri reveals drivers in fungal speciation.</title>
        <authorList>
            <consortium name="DOE Joint Genome Institute"/>
            <person name="Vesth T.C."/>
            <person name="Nybo J."/>
            <person name="Theobald S."/>
            <person name="Brandl J."/>
            <person name="Frisvad J.C."/>
            <person name="Nielsen K.F."/>
            <person name="Lyhne E.K."/>
            <person name="Kogle M.E."/>
            <person name="Kuo A."/>
            <person name="Riley R."/>
            <person name="Clum A."/>
            <person name="Nolan M."/>
            <person name="Lipzen A."/>
            <person name="Salamov A."/>
            <person name="Henrissat B."/>
            <person name="Wiebenga A."/>
            <person name="De vries R.P."/>
            <person name="Grigoriev I.V."/>
            <person name="Mortensen U.H."/>
            <person name="Andersen M.R."/>
            <person name="Baker S.E."/>
        </authorList>
    </citation>
    <scope>NUCLEOTIDE SEQUENCE [LARGE SCALE GENOMIC DNA]</scope>
    <source>
        <strain evidence="1 2">CBS 121593</strain>
    </source>
</reference>
<accession>A0A395GVF6</accession>
<dbReference type="Proteomes" id="UP000249402">
    <property type="component" value="Unassembled WGS sequence"/>
</dbReference>
<dbReference type="GeneID" id="37226467"/>
<dbReference type="AlphaFoldDB" id="A0A395GVF6"/>
<sequence>MTESFENGSAHLDDAPRLSSLEQLPSLHVARTRSITAPRTADSLAAQQTLETAIPRILSQDMDLLGYRKMQRIILSNDRLFDTEEQYEEYLDALLAELERAPEAKLQGSRRLADFKTQVLVTVQYTFRHIKRLVDRSSTMEIGRFSYRIVKALIRARVHYDKSCHLALDLPDTAMEVIGVADQVEVVDTLVIMMTEEELNARSLCMGLNLLTTVLRHMNTERNRLPHELVDKIGEPVSKYLTSNRVGLRQAATEVCVQLRKMVGDEEEFWQVLREPTENTRRLLTYYLAR</sequence>
<protein>
    <submittedName>
        <fullName evidence="1">Uncharacterized protein</fullName>
    </submittedName>
</protein>
<evidence type="ECO:0000313" key="2">
    <source>
        <dbReference type="Proteomes" id="UP000249402"/>
    </source>
</evidence>
<gene>
    <name evidence="1" type="ORF">BO80DRAFT_447297</name>
</gene>